<comment type="caution">
    <text evidence="3">The sequence shown here is derived from an EMBL/GenBank/DDBJ whole genome shotgun (WGS) entry which is preliminary data.</text>
</comment>
<proteinExistence type="predicted"/>
<feature type="domain" description="Pyrroline-5-carboxylate reductase catalytic N-terminal" evidence="2">
    <location>
        <begin position="2"/>
        <end position="90"/>
    </location>
</feature>
<evidence type="ECO:0000313" key="4">
    <source>
        <dbReference type="Proteomes" id="UP001216674"/>
    </source>
</evidence>
<keyword evidence="1" id="KW-0560">Oxidoreductase</keyword>
<dbReference type="EMBL" id="JARJLM010000727">
    <property type="protein sequence ID" value="MDF3840005.1"/>
    <property type="molecule type" value="Genomic_DNA"/>
</dbReference>
<dbReference type="InterPro" id="IPR051267">
    <property type="entry name" value="STEAP_metalloreductase"/>
</dbReference>
<protein>
    <submittedName>
        <fullName evidence="3">NADPH-dependent F420 reductase</fullName>
    </submittedName>
</protein>
<accession>A0ABT6B544</accession>
<dbReference type="PANTHER" id="PTHR14239">
    <property type="entry name" value="DUDULIN-RELATED"/>
    <property type="match status" value="1"/>
</dbReference>
<feature type="non-terminal residue" evidence="3">
    <location>
        <position position="219"/>
    </location>
</feature>
<dbReference type="Pfam" id="PF03807">
    <property type="entry name" value="F420_oxidored"/>
    <property type="match status" value="1"/>
</dbReference>
<keyword evidence="4" id="KW-1185">Reference proteome</keyword>
<evidence type="ECO:0000256" key="1">
    <source>
        <dbReference type="ARBA" id="ARBA00023002"/>
    </source>
</evidence>
<gene>
    <name evidence="3" type="ORF">P3W85_44845</name>
</gene>
<dbReference type="RefSeq" id="WP_276269573.1">
    <property type="nucleotide sequence ID" value="NZ_JARJLM010000727.1"/>
</dbReference>
<dbReference type="Proteomes" id="UP001216674">
    <property type="component" value="Unassembled WGS sequence"/>
</dbReference>
<dbReference type="PANTHER" id="PTHR14239:SF10">
    <property type="entry name" value="REDUCTASE"/>
    <property type="match status" value="1"/>
</dbReference>
<dbReference type="InterPro" id="IPR028939">
    <property type="entry name" value="P5C_Rdtase_cat_N"/>
</dbReference>
<dbReference type="InterPro" id="IPR036291">
    <property type="entry name" value="NAD(P)-bd_dom_sf"/>
</dbReference>
<evidence type="ECO:0000313" key="3">
    <source>
        <dbReference type="EMBL" id="MDF3840005.1"/>
    </source>
</evidence>
<evidence type="ECO:0000259" key="2">
    <source>
        <dbReference type="Pfam" id="PF03807"/>
    </source>
</evidence>
<sequence>MGVIGAGRIGGTIGGLWVRAGHPVLFSSRHPEALQPLVEKLGPLARAGTVTQALAFADVIFLAVPYKALPEISADYGRLFAGKIVVDATNAIRERDGEVAVEAASNGIGITTAKYLPGARIVRAFNFMGAANFAQDNHRAEGLIAVPIAADDPAALRMGAQLVRDAGFEPVVVGPLDSADSFAPGGPLFHQIGSAEAMRQRMAQVAKSGWKRGRGGDVQ</sequence>
<organism evidence="3 4">
    <name type="scientific">Cupriavidus basilensis</name>
    <dbReference type="NCBI Taxonomy" id="68895"/>
    <lineage>
        <taxon>Bacteria</taxon>
        <taxon>Pseudomonadati</taxon>
        <taxon>Pseudomonadota</taxon>
        <taxon>Betaproteobacteria</taxon>
        <taxon>Burkholderiales</taxon>
        <taxon>Burkholderiaceae</taxon>
        <taxon>Cupriavidus</taxon>
    </lineage>
</organism>
<dbReference type="SUPFAM" id="SSF51735">
    <property type="entry name" value="NAD(P)-binding Rossmann-fold domains"/>
    <property type="match status" value="1"/>
</dbReference>
<dbReference type="Gene3D" id="3.40.50.720">
    <property type="entry name" value="NAD(P)-binding Rossmann-like Domain"/>
    <property type="match status" value="1"/>
</dbReference>
<reference evidence="3 4" key="1">
    <citation type="submission" date="2023-03" db="EMBL/GenBank/DDBJ databases">
        <title>Draft assemblies of triclosan tolerant bacteria isolated from returned activated sludge.</title>
        <authorList>
            <person name="Van Hamelsveld S."/>
        </authorList>
    </citation>
    <scope>NUCLEOTIDE SEQUENCE [LARGE SCALE GENOMIC DNA]</scope>
    <source>
        <strain evidence="3 4">GW210010_S58</strain>
    </source>
</reference>
<name>A0ABT6B544_9BURK</name>